<dbReference type="Pfam" id="PF08808">
    <property type="entry name" value="RES"/>
    <property type="match status" value="1"/>
</dbReference>
<comment type="caution">
    <text evidence="2">The sequence shown here is derived from an EMBL/GenBank/DDBJ whole genome shotgun (WGS) entry which is preliminary data.</text>
</comment>
<reference evidence="2" key="2">
    <citation type="submission" date="2022-11" db="EMBL/GenBank/DDBJ databases">
        <title>Draft genome sequence of Sellimonas catena strain 18CBH55.</title>
        <authorList>
            <person name="Hisatomi A."/>
            <person name="Ohkuma M."/>
            <person name="Sakamoto M."/>
        </authorList>
    </citation>
    <scope>NUCLEOTIDE SEQUENCE</scope>
    <source>
        <strain evidence="2">18CBH55</strain>
    </source>
</reference>
<dbReference type="SMART" id="SM00953">
    <property type="entry name" value="RES"/>
    <property type="match status" value="1"/>
</dbReference>
<name>A0A9W6FIW5_9FIRM</name>
<dbReference type="RefSeq" id="WP_087253392.1">
    <property type="nucleotide sequence ID" value="NZ_BSCH01000019.1"/>
</dbReference>
<dbReference type="Proteomes" id="UP001145094">
    <property type="component" value="Unassembled WGS sequence"/>
</dbReference>
<evidence type="ECO:0000259" key="1">
    <source>
        <dbReference type="SMART" id="SM00953"/>
    </source>
</evidence>
<dbReference type="EMBL" id="BSCH01000019">
    <property type="protein sequence ID" value="GLG91253.1"/>
    <property type="molecule type" value="Genomic_DNA"/>
</dbReference>
<reference evidence="2" key="3">
    <citation type="journal article" date="2023" name="Int. J. Syst. Evol. Microbiol.">
        <title>Sellimonas catena sp. nov., isolated from human faeces.</title>
        <authorList>
            <person name="Hisatomi A."/>
            <person name="Ohkuma M."/>
            <person name="Sakamoto M."/>
        </authorList>
    </citation>
    <scope>NUCLEOTIDE SEQUENCE</scope>
    <source>
        <strain evidence="2">18CBH55</strain>
    </source>
</reference>
<accession>A0A9W6FIW5</accession>
<feature type="domain" description="RES" evidence="1">
    <location>
        <begin position="190"/>
        <end position="349"/>
    </location>
</feature>
<organism evidence="2 3">
    <name type="scientific">Sellimonas catena</name>
    <dbReference type="NCBI Taxonomy" id="2994035"/>
    <lineage>
        <taxon>Bacteria</taxon>
        <taxon>Bacillati</taxon>
        <taxon>Bacillota</taxon>
        <taxon>Clostridia</taxon>
        <taxon>Lachnospirales</taxon>
        <taxon>Lachnospiraceae</taxon>
        <taxon>Sellimonas</taxon>
    </lineage>
</organism>
<evidence type="ECO:0000313" key="3">
    <source>
        <dbReference type="Proteomes" id="UP001145094"/>
    </source>
</evidence>
<reference evidence="2" key="1">
    <citation type="submission" date="2022-11" db="EMBL/GenBank/DDBJ databases">
        <title>Draft genome sequence of Sellimonas catena strain 18CBH55.</title>
        <authorList>
            <person name="Atsushi H."/>
            <person name="Moriya O."/>
            <person name="Mitsuo S."/>
        </authorList>
    </citation>
    <scope>NUCLEOTIDE SEQUENCE</scope>
    <source>
        <strain evidence="2">18CBH55</strain>
    </source>
</reference>
<proteinExistence type="predicted"/>
<evidence type="ECO:0000313" key="2">
    <source>
        <dbReference type="EMBL" id="GLG91253.1"/>
    </source>
</evidence>
<sequence>MIICEKCFCDTEVISVIRNKAEIGDCPLCKCKNVHIYDTDKYEDLSMMFDELISIYTPVSLLPESYPKSDTRLLKSDLINNWNIFNKKSESDVYNIITAICKEKYKYNAELFDHPVGIQELYDQDYLSKHSLLVTNSWDDFVNAIKTKNRFHTHYVDLNLLERFCSYIRKPYKAGELFYRCRISTEEGIPSNEMGAPPKKLTTDGRANARGIRCLYLGDSPETTIHETRAGAYDYVTVGTFKLKKDIIVVDLKEINQISPFIEGIDCLEYAINKEHLNKINDEMGKIMRRSDSALDYVPTQYITDFVKSIIRNDGAAEYAGIEYKSVMHSDGYNLALFDPDLCECVDTQIYRIDMIDYRKHVI</sequence>
<gene>
    <name evidence="2" type="ORF">Selli2_26800</name>
</gene>
<dbReference type="AlphaFoldDB" id="A0A9W6FIW5"/>
<protein>
    <recommendedName>
        <fullName evidence="1">RES domain-containing protein</fullName>
    </recommendedName>
</protein>
<dbReference type="InterPro" id="IPR014914">
    <property type="entry name" value="RES_dom"/>
</dbReference>